<name>A0ABZ2V5L7_9RHOB</name>
<sequence length="61" mass="6442">MKPVLLALTLTASFAAPASAFSFQVHLPTLTFPTQPAPDTSKGCATHDVLQPTERCNTATK</sequence>
<reference evidence="3" key="1">
    <citation type="submission" date="2024-04" db="EMBL/GenBank/DDBJ databases">
        <title>Phylogenomic analyses of a clade within the roseobacter group suggest taxonomic reassignments of species of the genera Aestuariivita, Citreicella, Loktanella, Nautella, Pelagibaca, Ruegeria, Thalassobius, Thiobacimonas and Tropicibacter, and the proposal o.</title>
        <authorList>
            <person name="Jeon C.O."/>
        </authorList>
    </citation>
    <scope>NUCLEOTIDE SEQUENCE [LARGE SCALE GENOMIC DNA]</scope>
    <source>
        <strain evidence="3">BS5-3</strain>
    </source>
</reference>
<keyword evidence="1" id="KW-0732">Signal</keyword>
<dbReference type="Proteomes" id="UP001440612">
    <property type="component" value="Chromosome"/>
</dbReference>
<feature type="signal peptide" evidence="1">
    <location>
        <begin position="1"/>
        <end position="20"/>
    </location>
</feature>
<proteinExistence type="predicted"/>
<organism evidence="2 3">
    <name type="scientific">Yoonia phaeophyticola</name>
    <dbReference type="NCBI Taxonomy" id="3137369"/>
    <lineage>
        <taxon>Bacteria</taxon>
        <taxon>Pseudomonadati</taxon>
        <taxon>Pseudomonadota</taxon>
        <taxon>Alphaproteobacteria</taxon>
        <taxon>Rhodobacterales</taxon>
        <taxon>Paracoccaceae</taxon>
        <taxon>Yoonia</taxon>
    </lineage>
</organism>
<evidence type="ECO:0000313" key="3">
    <source>
        <dbReference type="Proteomes" id="UP001440612"/>
    </source>
</evidence>
<evidence type="ECO:0000313" key="2">
    <source>
        <dbReference type="EMBL" id="WZC49863.1"/>
    </source>
</evidence>
<protein>
    <submittedName>
        <fullName evidence="2">Uncharacterized protein</fullName>
    </submittedName>
</protein>
<keyword evidence="3" id="KW-1185">Reference proteome</keyword>
<evidence type="ECO:0000256" key="1">
    <source>
        <dbReference type="SAM" id="SignalP"/>
    </source>
</evidence>
<accession>A0ABZ2V5L7</accession>
<dbReference type="RefSeq" id="WP_341367973.1">
    <property type="nucleotide sequence ID" value="NZ_CP150951.2"/>
</dbReference>
<feature type="chain" id="PRO_5046567647" evidence="1">
    <location>
        <begin position="21"/>
        <end position="61"/>
    </location>
</feature>
<dbReference type="EMBL" id="CP150951">
    <property type="protein sequence ID" value="WZC49863.1"/>
    <property type="molecule type" value="Genomic_DNA"/>
</dbReference>
<gene>
    <name evidence="2" type="ORF">AABB29_04230</name>
</gene>